<dbReference type="PANTHER" id="PTHR15929">
    <property type="entry name" value="STORE-OPERATED CALCIUM ENTRY-ASSOCIATED REGULATORY FACTOR"/>
    <property type="match status" value="1"/>
</dbReference>
<feature type="transmembrane region" description="Helical" evidence="15">
    <location>
        <begin position="157"/>
        <end position="178"/>
    </location>
</feature>
<gene>
    <name evidence="17" type="ORF">CDD81_5165</name>
</gene>
<feature type="signal peptide" evidence="16">
    <location>
        <begin position="1"/>
        <end position="18"/>
    </location>
</feature>
<feature type="region of interest" description="Disordered" evidence="14">
    <location>
        <begin position="250"/>
        <end position="306"/>
    </location>
</feature>
<dbReference type="Proteomes" id="UP000226192">
    <property type="component" value="Unassembled WGS sequence"/>
</dbReference>
<evidence type="ECO:0000256" key="16">
    <source>
        <dbReference type="SAM" id="SignalP"/>
    </source>
</evidence>
<keyword evidence="11" id="KW-0406">Ion transport</keyword>
<evidence type="ECO:0000256" key="3">
    <source>
        <dbReference type="ARBA" id="ARBA00016584"/>
    </source>
</evidence>
<feature type="region of interest" description="Disordered" evidence="14">
    <location>
        <begin position="190"/>
        <end position="229"/>
    </location>
</feature>
<dbReference type="PANTHER" id="PTHR15929:SF0">
    <property type="entry name" value="STORE-OPERATED CALCIUM ENTRY-ASSOCIATED REGULATORY FACTOR"/>
    <property type="match status" value="1"/>
</dbReference>
<keyword evidence="10 15" id="KW-1133">Transmembrane helix</keyword>
<dbReference type="GO" id="GO:2001256">
    <property type="term" value="P:regulation of store-operated calcium entry"/>
    <property type="evidence" value="ECO:0007669"/>
    <property type="project" value="InterPro"/>
</dbReference>
<evidence type="ECO:0000256" key="5">
    <source>
        <dbReference type="ARBA" id="ARBA00022568"/>
    </source>
</evidence>
<evidence type="ECO:0000256" key="13">
    <source>
        <dbReference type="ARBA" id="ARBA00031116"/>
    </source>
</evidence>
<keyword evidence="8" id="KW-0256">Endoplasmic reticulum</keyword>
<dbReference type="EMBL" id="NJET01000039">
    <property type="protein sequence ID" value="PHH63946.1"/>
    <property type="molecule type" value="Genomic_DNA"/>
</dbReference>
<keyword evidence="5" id="KW-0109">Calcium transport</keyword>
<feature type="compositionally biased region" description="Gly residues" evidence="14">
    <location>
        <begin position="190"/>
        <end position="213"/>
    </location>
</feature>
<keyword evidence="18" id="KW-1185">Reference proteome</keyword>
<evidence type="ECO:0000256" key="15">
    <source>
        <dbReference type="SAM" id="Phobius"/>
    </source>
</evidence>
<keyword evidence="4" id="KW-0813">Transport</keyword>
<comment type="caution">
    <text evidence="17">The sequence shown here is derived from an EMBL/GenBank/DDBJ whole genome shotgun (WGS) entry which is preliminary data.</text>
</comment>
<evidence type="ECO:0000256" key="2">
    <source>
        <dbReference type="ARBA" id="ARBA00006833"/>
    </source>
</evidence>
<keyword evidence="9" id="KW-0106">Calcium</keyword>
<protein>
    <recommendedName>
        <fullName evidence="3">Store-operated calcium entry-associated regulatory factor</fullName>
    </recommendedName>
    <alternativeName>
        <fullName evidence="13">Transmembrane protein 66</fullName>
    </alternativeName>
</protein>
<evidence type="ECO:0000256" key="9">
    <source>
        <dbReference type="ARBA" id="ARBA00022837"/>
    </source>
</evidence>
<evidence type="ECO:0000256" key="10">
    <source>
        <dbReference type="ARBA" id="ARBA00022989"/>
    </source>
</evidence>
<sequence>MLLDTLALLVSLPLLSNALRSKDAILLSNVQSLTLRGNGAKTTHRRLSPIPQLKCISSRDICQLYDIDVMRCTNQGSSYDDSDVEWSCVASLPAELKLGSTDVICEGYSSSQDPYVLRGSCGVEYRLMLTAQGEQRYPELAHSRGFSFGRGHGSPDWSAWLFAVIFFSVLAWIVYAACFGNNPTRRQGGWRLGGGGDGWGGGGGGGWGPGWGSDGDPPPPYPGSKPYATQRQAWTPGFWSGLAGGAAAGYMAGSRGNRNDDRRQPSFSSNWGAGPSSARSSPFASSSNGGSSSRHESTGFGSTRRR</sequence>
<evidence type="ECO:0000256" key="11">
    <source>
        <dbReference type="ARBA" id="ARBA00023065"/>
    </source>
</evidence>
<comment type="subcellular location">
    <subcellularLocation>
        <location evidence="1">Endoplasmic reticulum membrane</location>
        <topology evidence="1">Single-pass type I membrane protein</topology>
    </subcellularLocation>
</comment>
<evidence type="ECO:0000256" key="8">
    <source>
        <dbReference type="ARBA" id="ARBA00022824"/>
    </source>
</evidence>
<proteinExistence type="inferred from homology"/>
<keyword evidence="12 15" id="KW-0472">Membrane</keyword>
<dbReference type="STRING" id="1399860.A0A2C5Y8B9"/>
<dbReference type="GO" id="GO:0005789">
    <property type="term" value="C:endoplasmic reticulum membrane"/>
    <property type="evidence" value="ECO:0007669"/>
    <property type="project" value="UniProtKB-SubCell"/>
</dbReference>
<feature type="chain" id="PRO_5012858213" description="Store-operated calcium entry-associated regulatory factor" evidence="16">
    <location>
        <begin position="19"/>
        <end position="306"/>
    </location>
</feature>
<dbReference type="Pfam" id="PF06682">
    <property type="entry name" value="SARAF"/>
    <property type="match status" value="1"/>
</dbReference>
<comment type="similarity">
    <text evidence="2">Belongs to the SARAF family.</text>
</comment>
<evidence type="ECO:0000256" key="4">
    <source>
        <dbReference type="ARBA" id="ARBA00022448"/>
    </source>
</evidence>
<evidence type="ECO:0000256" key="12">
    <source>
        <dbReference type="ARBA" id="ARBA00023136"/>
    </source>
</evidence>
<reference evidence="17 18" key="1">
    <citation type="submission" date="2017-06" db="EMBL/GenBank/DDBJ databases">
        <title>Ant-infecting Ophiocordyceps genomes reveal a high diversity of potential behavioral manipulation genes and a possible major role for enterotoxins.</title>
        <authorList>
            <person name="De Bekker C."/>
            <person name="Evans H.C."/>
            <person name="Brachmann A."/>
            <person name="Hughes D.P."/>
        </authorList>
    </citation>
    <scope>NUCLEOTIDE SEQUENCE [LARGE SCALE GENOMIC DNA]</scope>
    <source>
        <strain evidence="17 18">Map64</strain>
    </source>
</reference>
<evidence type="ECO:0000256" key="1">
    <source>
        <dbReference type="ARBA" id="ARBA00004115"/>
    </source>
</evidence>
<dbReference type="AlphaFoldDB" id="A0A2C5Y8B9"/>
<evidence type="ECO:0000313" key="17">
    <source>
        <dbReference type="EMBL" id="PHH63946.1"/>
    </source>
</evidence>
<evidence type="ECO:0000313" key="18">
    <source>
        <dbReference type="Proteomes" id="UP000226192"/>
    </source>
</evidence>
<dbReference type="OrthoDB" id="20303at2759"/>
<evidence type="ECO:0000256" key="7">
    <source>
        <dbReference type="ARBA" id="ARBA00022729"/>
    </source>
</evidence>
<name>A0A2C5Y8B9_9HYPO</name>
<evidence type="ECO:0000256" key="14">
    <source>
        <dbReference type="SAM" id="MobiDB-lite"/>
    </source>
</evidence>
<keyword evidence="6 15" id="KW-0812">Transmembrane</keyword>
<feature type="compositionally biased region" description="Low complexity" evidence="14">
    <location>
        <begin position="272"/>
        <end position="292"/>
    </location>
</feature>
<accession>A0A2C5Y8B9</accession>
<organism evidence="17 18">
    <name type="scientific">Ophiocordyceps australis</name>
    <dbReference type="NCBI Taxonomy" id="1399860"/>
    <lineage>
        <taxon>Eukaryota</taxon>
        <taxon>Fungi</taxon>
        <taxon>Dikarya</taxon>
        <taxon>Ascomycota</taxon>
        <taxon>Pezizomycotina</taxon>
        <taxon>Sordariomycetes</taxon>
        <taxon>Hypocreomycetidae</taxon>
        <taxon>Hypocreales</taxon>
        <taxon>Ophiocordycipitaceae</taxon>
        <taxon>Ophiocordyceps</taxon>
    </lineage>
</organism>
<keyword evidence="7 16" id="KW-0732">Signal</keyword>
<evidence type="ECO:0000256" key="6">
    <source>
        <dbReference type="ARBA" id="ARBA00022692"/>
    </source>
</evidence>
<dbReference type="GO" id="GO:0006816">
    <property type="term" value="P:calcium ion transport"/>
    <property type="evidence" value="ECO:0007669"/>
    <property type="project" value="UniProtKB-KW"/>
</dbReference>
<dbReference type="InterPro" id="IPR009567">
    <property type="entry name" value="SARAF"/>
</dbReference>